<feature type="transmembrane region" description="Helical" evidence="1">
    <location>
        <begin position="103"/>
        <end position="122"/>
    </location>
</feature>
<evidence type="ECO:0000313" key="3">
    <source>
        <dbReference type="EMBL" id="TWD82148.1"/>
    </source>
</evidence>
<organism evidence="3 4">
    <name type="scientific">Kribbella amoyensis</name>
    <dbReference type="NCBI Taxonomy" id="996641"/>
    <lineage>
        <taxon>Bacteria</taxon>
        <taxon>Bacillati</taxon>
        <taxon>Actinomycetota</taxon>
        <taxon>Actinomycetes</taxon>
        <taxon>Propionibacteriales</taxon>
        <taxon>Kribbellaceae</taxon>
        <taxon>Kribbella</taxon>
    </lineage>
</organism>
<feature type="domain" description="DUF1206" evidence="2">
    <location>
        <begin position="185"/>
        <end position="252"/>
    </location>
</feature>
<dbReference type="Proteomes" id="UP000318380">
    <property type="component" value="Unassembled WGS sequence"/>
</dbReference>
<keyword evidence="1" id="KW-0812">Transmembrane</keyword>
<feature type="transmembrane region" description="Helical" evidence="1">
    <location>
        <begin position="226"/>
        <end position="249"/>
    </location>
</feature>
<feature type="transmembrane region" description="Helical" evidence="1">
    <location>
        <begin position="181"/>
        <end position="206"/>
    </location>
</feature>
<dbReference type="AlphaFoldDB" id="A0A561BTH4"/>
<keyword evidence="4" id="KW-1185">Reference proteome</keyword>
<gene>
    <name evidence="3" type="ORF">FB561_3276</name>
</gene>
<protein>
    <submittedName>
        <fullName evidence="3">Uncharacterized protein DUF1206</fullName>
    </submittedName>
</protein>
<sequence>MRTAARQAQNSKVYDLSITVGLIAYGVVYLLVAWIAFQLAWGNSDQEASQQGALRELADKPLGGVLLWVVAFGLFALVVWKALSLAYGQLDTGKKLSAAGQGAVYLVLGFSAIKVALGSGSSGSGSEQSLTAKLMANGAGRVVVVIIGLVIVGIGVRQVYKAVTKKFTEDLVGGISTTTLLLGRLGYTAKGVAFLVVGALFTWAAIDYDPKKAGGLDTALQTIKGQPFGTFLLTVMAIGIACFGLYCFVWSRNAKH</sequence>
<reference evidence="3 4" key="1">
    <citation type="submission" date="2019-06" db="EMBL/GenBank/DDBJ databases">
        <title>Sequencing the genomes of 1000 actinobacteria strains.</title>
        <authorList>
            <person name="Klenk H.-P."/>
        </authorList>
    </citation>
    <scope>NUCLEOTIDE SEQUENCE [LARGE SCALE GENOMIC DNA]</scope>
    <source>
        <strain evidence="3 4">DSM 24683</strain>
    </source>
</reference>
<name>A0A561BTH4_9ACTN</name>
<keyword evidence="1" id="KW-0472">Membrane</keyword>
<accession>A0A561BTH4</accession>
<evidence type="ECO:0000313" key="4">
    <source>
        <dbReference type="Proteomes" id="UP000318380"/>
    </source>
</evidence>
<dbReference type="EMBL" id="VIVK01000001">
    <property type="protein sequence ID" value="TWD82148.1"/>
    <property type="molecule type" value="Genomic_DNA"/>
</dbReference>
<proteinExistence type="predicted"/>
<feature type="domain" description="DUF1206" evidence="2">
    <location>
        <begin position="98"/>
        <end position="164"/>
    </location>
</feature>
<comment type="caution">
    <text evidence="3">The sequence shown here is derived from an EMBL/GenBank/DDBJ whole genome shotgun (WGS) entry which is preliminary data.</text>
</comment>
<dbReference type="InterPro" id="IPR009597">
    <property type="entry name" value="DUF1206"/>
</dbReference>
<dbReference type="OrthoDB" id="4552598at2"/>
<keyword evidence="1" id="KW-1133">Transmembrane helix</keyword>
<feature type="transmembrane region" description="Helical" evidence="1">
    <location>
        <begin position="142"/>
        <end position="160"/>
    </location>
</feature>
<evidence type="ECO:0000259" key="2">
    <source>
        <dbReference type="Pfam" id="PF06724"/>
    </source>
</evidence>
<feature type="transmembrane region" description="Helical" evidence="1">
    <location>
        <begin position="20"/>
        <end position="41"/>
    </location>
</feature>
<feature type="transmembrane region" description="Helical" evidence="1">
    <location>
        <begin position="61"/>
        <end position="83"/>
    </location>
</feature>
<feature type="domain" description="DUF1206" evidence="2">
    <location>
        <begin position="20"/>
        <end position="82"/>
    </location>
</feature>
<dbReference type="RefSeq" id="WP_145807525.1">
    <property type="nucleotide sequence ID" value="NZ_VIVK01000001.1"/>
</dbReference>
<evidence type="ECO:0000256" key="1">
    <source>
        <dbReference type="SAM" id="Phobius"/>
    </source>
</evidence>
<dbReference type="Pfam" id="PF06724">
    <property type="entry name" value="DUF1206"/>
    <property type="match status" value="3"/>
</dbReference>